<dbReference type="GeneID" id="107101268"/>
<evidence type="ECO:0000256" key="1">
    <source>
        <dbReference type="ARBA" id="ARBA00000447"/>
    </source>
</evidence>
<evidence type="ECO:0000256" key="16">
    <source>
        <dbReference type="ARBA" id="ARBA00041918"/>
    </source>
</evidence>
<evidence type="ECO:0000256" key="7">
    <source>
        <dbReference type="ARBA" id="ARBA00022722"/>
    </source>
</evidence>
<evidence type="ECO:0000256" key="5">
    <source>
        <dbReference type="ARBA" id="ARBA00022473"/>
    </source>
</evidence>
<comment type="similarity">
    <text evidence="3">Belongs to the DNase II family.</text>
</comment>
<dbReference type="GO" id="GO:0006309">
    <property type="term" value="P:apoptotic DNA fragmentation"/>
    <property type="evidence" value="ECO:0007669"/>
    <property type="project" value="TreeGrafter"/>
</dbReference>
<dbReference type="PANTHER" id="PTHR10858">
    <property type="entry name" value="DEOXYRIBONUCLEASE II"/>
    <property type="match status" value="1"/>
</dbReference>
<evidence type="ECO:0000256" key="9">
    <source>
        <dbReference type="ARBA" id="ARBA00022759"/>
    </source>
</evidence>
<comment type="catalytic activity">
    <reaction evidence="1">
        <text>Endonucleolytic cleavage to nucleoside 3'-phosphates and 3'-phosphooligonucleotide end-products.</text>
        <dbReference type="EC" id="3.1.22.1"/>
    </reaction>
</comment>
<dbReference type="Proteomes" id="UP000265020">
    <property type="component" value="Unassembled WGS sequence"/>
</dbReference>
<accession>A0A3Q2GJ64</accession>
<dbReference type="GO" id="GO:0004531">
    <property type="term" value="F:deoxyribonuclease II activity"/>
    <property type="evidence" value="ECO:0007669"/>
    <property type="project" value="UniProtKB-EC"/>
</dbReference>
<evidence type="ECO:0000256" key="17">
    <source>
        <dbReference type="ARBA" id="ARBA00043033"/>
    </source>
</evidence>
<evidence type="ECO:0000256" key="14">
    <source>
        <dbReference type="ARBA" id="ARBA00039868"/>
    </source>
</evidence>
<evidence type="ECO:0000256" key="12">
    <source>
        <dbReference type="ARBA" id="ARBA00023180"/>
    </source>
</evidence>
<dbReference type="Pfam" id="PF03265">
    <property type="entry name" value="DNase_II"/>
    <property type="match status" value="1"/>
</dbReference>
<evidence type="ECO:0000256" key="4">
    <source>
        <dbReference type="ARBA" id="ARBA00012036"/>
    </source>
</evidence>
<evidence type="ECO:0000256" key="3">
    <source>
        <dbReference type="ARBA" id="ARBA00007527"/>
    </source>
</evidence>
<dbReference type="OrthoDB" id="10261598at2759"/>
<evidence type="ECO:0000313" key="21">
    <source>
        <dbReference type="Proteomes" id="UP000265020"/>
    </source>
</evidence>
<evidence type="ECO:0000313" key="20">
    <source>
        <dbReference type="Ensembl" id="ENSCVAP00000027235.1"/>
    </source>
</evidence>
<reference evidence="20" key="1">
    <citation type="submission" date="2025-08" db="UniProtKB">
        <authorList>
            <consortium name="Ensembl"/>
        </authorList>
    </citation>
    <scope>IDENTIFICATION</scope>
</reference>
<evidence type="ECO:0000256" key="19">
    <source>
        <dbReference type="SAM" id="SignalP"/>
    </source>
</evidence>
<dbReference type="RefSeq" id="XP_015255606.1">
    <property type="nucleotide sequence ID" value="XM_015400120.1"/>
</dbReference>
<keyword evidence="21" id="KW-1185">Reference proteome</keyword>
<evidence type="ECO:0000256" key="2">
    <source>
        <dbReference type="ARBA" id="ARBA00004371"/>
    </source>
</evidence>
<evidence type="ECO:0000256" key="10">
    <source>
        <dbReference type="ARBA" id="ARBA00022801"/>
    </source>
</evidence>
<evidence type="ECO:0000256" key="15">
    <source>
        <dbReference type="ARBA" id="ARBA00041393"/>
    </source>
</evidence>
<keyword evidence="5" id="KW-0217">Developmental protein</keyword>
<feature type="signal peptide" evidence="19">
    <location>
        <begin position="1"/>
        <end position="22"/>
    </location>
</feature>
<dbReference type="EC" id="3.1.22.1" evidence="4"/>
<feature type="chain" id="PRO_5018730892" description="Deoxyribonuclease-2-alpha" evidence="19">
    <location>
        <begin position="23"/>
        <end position="376"/>
    </location>
</feature>
<comment type="function">
    <text evidence="18">Hydrolyzes DNA under acidic conditions with a preference for double-stranded DNA. Plays a major role in the clearance of nucleic acids generated through apoptosis, hence preventing autoinflammation. Necessary for proper fetal development and for definitive erythropoiesis in fetal liver and bone marrow, where it degrades nuclear DNA expelled from erythroid precursor cells.</text>
</comment>
<sequence length="376" mass="43165">MSNCKMWSFLLLFTLFCSSCHGSVTCKNNNGHDVDWYILYKAPEMSSSRLTGSEFLYIDPEKKERLNNINSPQGVLARTLQPLFKPIREMEPSFGFISYSDQPPGCSADPKKFGHSKGVVMVDRTSTGVWLLHSTPQFPFRREQSSFWPQSGNKNAQTYICVTFNYDQFSAIGRHLKKIHIFPFEHYIPNDFHRELQDAVKWTEGATPVIPDYTVESLTFRRKEFKIFSKANSEEGEEEVGDLYISIAKNLRSDVYAQTWGCQRDRTEDYCPREDFKVTNVEELSISSLGAWKPTADHSKWCVAVDQNKHWTCIADVNRAISQFKRFGGALCINDQRVHNEFRAFTRLPTCRKRPYPLPPECGSISDDGSLHFLSG</sequence>
<keyword evidence="10" id="KW-0378">Hydrolase</keyword>
<keyword evidence="7" id="KW-0540">Nuclease</keyword>
<evidence type="ECO:0000256" key="11">
    <source>
        <dbReference type="ARBA" id="ARBA00023157"/>
    </source>
</evidence>
<dbReference type="GO" id="GO:0005764">
    <property type="term" value="C:lysosome"/>
    <property type="evidence" value="ECO:0007669"/>
    <property type="project" value="UniProtKB-SubCell"/>
</dbReference>
<keyword evidence="9" id="KW-0255">Endonuclease</keyword>
<keyword evidence="13" id="KW-0458">Lysosome</keyword>
<evidence type="ECO:0000256" key="6">
    <source>
        <dbReference type="ARBA" id="ARBA00022703"/>
    </source>
</evidence>
<protein>
    <recommendedName>
        <fullName evidence="14">Deoxyribonuclease-2-alpha</fullName>
        <ecNumber evidence="4">3.1.22.1</ecNumber>
    </recommendedName>
    <alternativeName>
        <fullName evidence="15">Acid DNase</fullName>
    </alternativeName>
    <alternativeName>
        <fullName evidence="17">Deoxyribonuclease II alpha</fullName>
    </alternativeName>
    <alternativeName>
        <fullName evidence="16">Lysosomal DNase II</fullName>
    </alternativeName>
</protein>
<keyword evidence="11" id="KW-1015">Disulfide bond</keyword>
<dbReference type="AlphaFoldDB" id="A0A3Q2GJ64"/>
<dbReference type="InterPro" id="IPR004947">
    <property type="entry name" value="DNase_II"/>
</dbReference>
<dbReference type="GeneTree" id="ENSGT00390000002634"/>
<proteinExistence type="inferred from homology"/>
<evidence type="ECO:0000256" key="8">
    <source>
        <dbReference type="ARBA" id="ARBA00022729"/>
    </source>
</evidence>
<dbReference type="PANTHER" id="PTHR10858:SF9">
    <property type="entry name" value="DEOXYRIBONUCLEASE-2-ALPHA"/>
    <property type="match status" value="1"/>
</dbReference>
<keyword evidence="8 19" id="KW-0732">Signal</keyword>
<keyword evidence="6" id="KW-0053">Apoptosis</keyword>
<dbReference type="CDD" id="cd09120">
    <property type="entry name" value="PLDc_DNaseII_1"/>
    <property type="match status" value="1"/>
</dbReference>
<dbReference type="Ensembl" id="ENSCVAT00000018078.1">
    <property type="protein sequence ID" value="ENSCVAP00000027235.1"/>
    <property type="gene ID" value="ENSCVAG00000013405.1"/>
</dbReference>
<evidence type="ECO:0000256" key="13">
    <source>
        <dbReference type="ARBA" id="ARBA00023228"/>
    </source>
</evidence>
<dbReference type="OMA" id="FRPIRNM"/>
<name>A0A3Q2GJ64_CYPVA</name>
<dbReference type="KEGG" id="cvg:107101268"/>
<keyword evidence="12" id="KW-0325">Glycoprotein</keyword>
<reference evidence="20" key="2">
    <citation type="submission" date="2025-09" db="UniProtKB">
        <authorList>
            <consortium name="Ensembl"/>
        </authorList>
    </citation>
    <scope>IDENTIFICATION</scope>
</reference>
<comment type="subcellular location">
    <subcellularLocation>
        <location evidence="2">Lysosome</location>
    </subcellularLocation>
</comment>
<evidence type="ECO:0000256" key="18">
    <source>
        <dbReference type="ARBA" id="ARBA00045381"/>
    </source>
</evidence>
<organism evidence="20 21">
    <name type="scientific">Cyprinodon variegatus</name>
    <name type="common">Sheepshead minnow</name>
    <dbReference type="NCBI Taxonomy" id="28743"/>
    <lineage>
        <taxon>Eukaryota</taxon>
        <taxon>Metazoa</taxon>
        <taxon>Chordata</taxon>
        <taxon>Craniata</taxon>
        <taxon>Vertebrata</taxon>
        <taxon>Euteleostomi</taxon>
        <taxon>Actinopterygii</taxon>
        <taxon>Neopterygii</taxon>
        <taxon>Teleostei</taxon>
        <taxon>Neoteleostei</taxon>
        <taxon>Acanthomorphata</taxon>
        <taxon>Ovalentaria</taxon>
        <taxon>Atherinomorphae</taxon>
        <taxon>Cyprinodontiformes</taxon>
        <taxon>Cyprinodontidae</taxon>
        <taxon>Cyprinodon</taxon>
    </lineage>
</organism>